<dbReference type="Proteomes" id="UP001501570">
    <property type="component" value="Unassembled WGS sequence"/>
</dbReference>
<dbReference type="Gene3D" id="3.40.50.1820">
    <property type="entry name" value="alpha/beta hydrolase"/>
    <property type="match status" value="1"/>
</dbReference>
<dbReference type="InterPro" id="IPR029058">
    <property type="entry name" value="AB_hydrolase_fold"/>
</dbReference>
<dbReference type="EMBL" id="BAABJQ010000037">
    <property type="protein sequence ID" value="GAA5199362.1"/>
    <property type="molecule type" value="Genomic_DNA"/>
</dbReference>
<keyword evidence="2" id="KW-0378">Hydrolase</keyword>
<comment type="caution">
    <text evidence="2">The sequence shown here is derived from an EMBL/GenBank/DDBJ whole genome shotgun (WGS) entry which is preliminary data.</text>
</comment>
<organism evidence="2 3">
    <name type="scientific">Rugosimonospora acidiphila</name>
    <dbReference type="NCBI Taxonomy" id="556531"/>
    <lineage>
        <taxon>Bacteria</taxon>
        <taxon>Bacillati</taxon>
        <taxon>Actinomycetota</taxon>
        <taxon>Actinomycetes</taxon>
        <taxon>Micromonosporales</taxon>
        <taxon>Micromonosporaceae</taxon>
        <taxon>Rugosimonospora</taxon>
    </lineage>
</organism>
<reference evidence="3" key="1">
    <citation type="journal article" date="2019" name="Int. J. Syst. Evol. Microbiol.">
        <title>The Global Catalogue of Microorganisms (GCM) 10K type strain sequencing project: providing services to taxonomists for standard genome sequencing and annotation.</title>
        <authorList>
            <consortium name="The Broad Institute Genomics Platform"/>
            <consortium name="The Broad Institute Genome Sequencing Center for Infectious Disease"/>
            <person name="Wu L."/>
            <person name="Ma J."/>
        </authorList>
    </citation>
    <scope>NUCLEOTIDE SEQUENCE [LARGE SCALE GENOMIC DNA]</scope>
    <source>
        <strain evidence="3">JCM 18304</strain>
    </source>
</reference>
<name>A0ABP9SQF7_9ACTN</name>
<feature type="domain" description="Serine aminopeptidase S33" evidence="1">
    <location>
        <begin position="176"/>
        <end position="391"/>
    </location>
</feature>
<keyword evidence="3" id="KW-1185">Reference proteome</keyword>
<dbReference type="SUPFAM" id="SSF53474">
    <property type="entry name" value="alpha/beta-Hydrolases"/>
    <property type="match status" value="1"/>
</dbReference>
<gene>
    <name evidence="2" type="ORF">GCM10023322_74850</name>
</gene>
<dbReference type="RefSeq" id="WP_345637955.1">
    <property type="nucleotide sequence ID" value="NZ_BAABJQ010000037.1"/>
</dbReference>
<dbReference type="PANTHER" id="PTHR43265">
    <property type="entry name" value="ESTERASE ESTD"/>
    <property type="match status" value="1"/>
</dbReference>
<accession>A0ABP9SQF7</accession>
<evidence type="ECO:0000259" key="1">
    <source>
        <dbReference type="Pfam" id="PF12146"/>
    </source>
</evidence>
<dbReference type="GO" id="GO:0016787">
    <property type="term" value="F:hydrolase activity"/>
    <property type="evidence" value="ECO:0007669"/>
    <property type="project" value="UniProtKB-KW"/>
</dbReference>
<evidence type="ECO:0000313" key="2">
    <source>
        <dbReference type="EMBL" id="GAA5199362.1"/>
    </source>
</evidence>
<sequence length="436" mass="45908">MPTDPVLAALTALDLARAGRFEQIRDLFAPSLRAMVTAESIQAAWAAQLDRHGPVSSVGTPVSDPAGPQGVLVKVPLAFARERLTLLVSVVEGGWLTGIQFAPAGAASPVEPWQPPEYADPEAFEEQEVTIGTGPLAVPGTLSLPRRPGPRPAIVLLPGSGPLDRDETIGRNKPLKDLAWGLASRGIAVLRFDKVTHVHGARLAGVADFTMVDEYVPHAVAAVTLLRGHPAVGEAPVFVLGHSLGGTVAPRVAAAEPSVAGLVLLAGGAQPMHWAAVRQLRYLATLEPGASAASQPAIDAMTRQATTVERPDLDPATPASELPFGVPAPYWLDVRGYDPVAAAAALDKPILILQGGRDYQTTVADDLARWRAGLMGHENVTIRVYDADNHLFFPGEGPSSPTEYEPAQHLDPAVVADLATWLTRPVEAGRVADRKG</sequence>
<evidence type="ECO:0000313" key="3">
    <source>
        <dbReference type="Proteomes" id="UP001501570"/>
    </source>
</evidence>
<dbReference type="Pfam" id="PF12146">
    <property type="entry name" value="Hydrolase_4"/>
    <property type="match status" value="1"/>
</dbReference>
<proteinExistence type="predicted"/>
<dbReference type="InterPro" id="IPR022742">
    <property type="entry name" value="Hydrolase_4"/>
</dbReference>
<dbReference type="InterPro" id="IPR053145">
    <property type="entry name" value="AB_hydrolase_Est10"/>
</dbReference>
<protein>
    <submittedName>
        <fullName evidence="2">Alpha/beta hydrolase</fullName>
    </submittedName>
</protein>
<dbReference type="PANTHER" id="PTHR43265:SF1">
    <property type="entry name" value="ESTERASE ESTD"/>
    <property type="match status" value="1"/>
</dbReference>